<keyword evidence="2" id="KW-1185">Reference proteome</keyword>
<dbReference type="AlphaFoldDB" id="A0A1G8L3I1"/>
<reference evidence="2" key="1">
    <citation type="submission" date="2016-10" db="EMBL/GenBank/DDBJ databases">
        <authorList>
            <person name="Varghese N."/>
            <person name="Submissions S."/>
        </authorList>
    </citation>
    <scope>NUCLEOTIDE SEQUENCE [LARGE SCALE GENOMIC DNA]</scope>
    <source>
        <strain evidence="2">DSM 8344</strain>
    </source>
</reference>
<gene>
    <name evidence="1" type="ORF">SAMN05443529_14413</name>
</gene>
<dbReference type="RefSeq" id="WP_092335746.1">
    <property type="nucleotide sequence ID" value="NZ_FNCP01000044.1"/>
</dbReference>
<evidence type="ECO:0000313" key="2">
    <source>
        <dbReference type="Proteomes" id="UP000198656"/>
    </source>
</evidence>
<proteinExistence type="predicted"/>
<accession>A0A1G8L3I1</accession>
<name>A0A1G8L3I1_9FIRM</name>
<dbReference type="EMBL" id="FNCP01000044">
    <property type="protein sequence ID" value="SDI50243.1"/>
    <property type="molecule type" value="Genomic_DNA"/>
</dbReference>
<protein>
    <submittedName>
        <fullName evidence="1">Uncharacterized protein</fullName>
    </submittedName>
</protein>
<sequence length="388" mass="45178">MRLRHIKLTSPLDGLAKLRDLKHLIRERDIDKAILDKFPLTSFGSLSDDLTIRGSQNLLDAFNSINDEKIDILTKLGEVTLIGFDDKNEVILLFGDDITARGCYEFTFEFFEELFDMGKYSRFCLQNDLHDLVRTNFDELSLKMKDEYRQYRIIRINEDYLLRGLTSSKYNNYDNHLALYLTLLALHKYTVQTEIEFRVESADISDSSIRVFFEQTKPIIIDEVGLVYFGVVLSNGEIRDRKFSLELRYKVVDPNDEEKSFAGILTDSVFSINHITKPDNIEHRINGMLKISQLQNSMLEYISSLKNSKTLSADVLYKLIENITTSRNNFDTITRNNIKDLYDKHLINNTLTILEVFNKVQYVITDVDEKICLERIYHELLMDIAKGI</sequence>
<organism evidence="1 2">
    <name type="scientific">Desulfosporosinus hippei DSM 8344</name>
    <dbReference type="NCBI Taxonomy" id="1121419"/>
    <lineage>
        <taxon>Bacteria</taxon>
        <taxon>Bacillati</taxon>
        <taxon>Bacillota</taxon>
        <taxon>Clostridia</taxon>
        <taxon>Eubacteriales</taxon>
        <taxon>Desulfitobacteriaceae</taxon>
        <taxon>Desulfosporosinus</taxon>
    </lineage>
</organism>
<dbReference type="OrthoDB" id="2816270at2"/>
<dbReference type="Proteomes" id="UP000198656">
    <property type="component" value="Unassembled WGS sequence"/>
</dbReference>
<evidence type="ECO:0000313" key="1">
    <source>
        <dbReference type="EMBL" id="SDI50243.1"/>
    </source>
</evidence>